<dbReference type="GO" id="GO:0004519">
    <property type="term" value="F:endonuclease activity"/>
    <property type="evidence" value="ECO:0007669"/>
    <property type="project" value="InterPro"/>
</dbReference>
<evidence type="ECO:0000256" key="1">
    <source>
        <dbReference type="ARBA" id="ARBA00002670"/>
    </source>
</evidence>
<keyword evidence="3" id="KW-0496">Mitochondrion</keyword>
<dbReference type="Gene3D" id="3.10.28.10">
    <property type="entry name" value="Homing endonucleases"/>
    <property type="match status" value="2"/>
</dbReference>
<dbReference type="InterPro" id="IPR027434">
    <property type="entry name" value="Homing_endonucl"/>
</dbReference>
<dbReference type="AlphaFoldDB" id="M1KF32"/>
<protein>
    <recommendedName>
        <fullName evidence="2">Homing endonuclease LAGLIDADG domain-containing protein</fullName>
    </recommendedName>
</protein>
<feature type="domain" description="Homing endonuclease LAGLIDADG" evidence="2">
    <location>
        <begin position="37"/>
        <end position="206"/>
    </location>
</feature>
<name>M1KF32_CANCI</name>
<accession>M1KF32</accession>
<evidence type="ECO:0000313" key="3">
    <source>
        <dbReference type="EMBL" id="AGE93535.1"/>
    </source>
</evidence>
<geneLocation type="mitochondrion" evidence="3"/>
<evidence type="ECO:0000259" key="2">
    <source>
        <dbReference type="Pfam" id="PF03161"/>
    </source>
</evidence>
<sequence length="209" mass="24723">MGNNNKINNIRDGYHLNSKYWQDIKKTRPNLNPKLINISIGMLLGDATMYKVSRNALIKFEQGYQQESFINHLFNLFKDYTFMLEPGKRIELYHPIRKGEVKSYWFKTFSHNTFNELWDLFYMNGKKRIPDNLHLSEECIAYWIMCDGSLDKDKKTMILHSQSYSFQDNIKLSTLLNVQWGLNTKVIAHTDKYQVIKIPSSDSSKFNNF</sequence>
<reference evidence="3" key="1">
    <citation type="journal article" date="2009" name="BMC Evol. Biol.">
        <title>Phylogenomic analyses predict sistergroup relationship of nucleariids and fungi and paraphyly of zygomycetes with significant support.</title>
        <authorList>
            <person name="Liu Y."/>
            <person name="Steenkamp E.T."/>
            <person name="Brinkmann H."/>
            <person name="Forget L."/>
            <person name="Philippe H."/>
            <person name="Lang B.F."/>
        </authorList>
    </citation>
    <scope>NUCLEOTIDE SEQUENCE</scope>
</reference>
<dbReference type="SUPFAM" id="SSF55608">
    <property type="entry name" value="Homing endonucleases"/>
    <property type="match status" value="1"/>
</dbReference>
<dbReference type="Pfam" id="PF03161">
    <property type="entry name" value="LAGLIDADG_2"/>
    <property type="match status" value="1"/>
</dbReference>
<dbReference type="InterPro" id="IPR004860">
    <property type="entry name" value="LAGLIDADG_dom"/>
</dbReference>
<organism evidence="3">
    <name type="scientific">Cantharellus cibarius</name>
    <name type="common">Chanterelle</name>
    <dbReference type="NCBI Taxonomy" id="36066"/>
    <lineage>
        <taxon>Eukaryota</taxon>
        <taxon>Fungi</taxon>
        <taxon>Dikarya</taxon>
        <taxon>Basidiomycota</taxon>
        <taxon>Agaricomycotina</taxon>
        <taxon>Agaricomycetes</taxon>
        <taxon>Cantharellales</taxon>
        <taxon>Hydnaceae</taxon>
        <taxon>Cantharellus</taxon>
    </lineage>
</organism>
<gene>
    <name evidence="3" type="primary">orf209</name>
</gene>
<proteinExistence type="predicted"/>
<reference evidence="3" key="2">
    <citation type="submission" date="2012-12" db="EMBL/GenBank/DDBJ databases">
        <authorList>
            <person name="Lang B.F."/>
        </authorList>
    </citation>
    <scope>NUCLEOTIDE SEQUENCE</scope>
</reference>
<dbReference type="EMBL" id="KC573037">
    <property type="protein sequence ID" value="AGE93535.1"/>
    <property type="molecule type" value="Genomic_DNA"/>
</dbReference>
<dbReference type="RefSeq" id="YP_007476114.1">
    <property type="nucleotide sequence ID" value="NC_020368.1"/>
</dbReference>
<dbReference type="GeneID" id="14659464"/>
<comment type="function">
    <text evidence="1">Mitochondrial DNA endonuclease involved in intron homing.</text>
</comment>